<sequence>MTTITVENGQSIQAAINVSHNGDVIFVKSGTYNEQLVLNKQIAIKGKSSKDKPVICLQSESSN</sequence>
<dbReference type="Proteomes" id="UP000595224">
    <property type="component" value="Chromosome"/>
</dbReference>
<reference evidence="1 2" key="1">
    <citation type="submission" date="2020-11" db="EMBL/GenBank/DDBJ databases">
        <title>Treponema Peruensis nv. sp., first commensal Treponema isolated from human feces.</title>
        <authorList>
            <person name="Belkhou C."/>
            <person name="Raes J."/>
        </authorList>
    </citation>
    <scope>NUCLEOTIDE SEQUENCE [LARGE SCALE GENOMIC DNA]</scope>
    <source>
        <strain evidence="1 2">RCC2812</strain>
    </source>
</reference>
<gene>
    <name evidence="1" type="ORF">IWA51_10580</name>
</gene>
<dbReference type="InterPro" id="IPR011050">
    <property type="entry name" value="Pectin_lyase_fold/virulence"/>
</dbReference>
<organism evidence="1 2">
    <name type="scientific">Treponema peruense</name>
    <dbReference type="NCBI Taxonomy" id="2787628"/>
    <lineage>
        <taxon>Bacteria</taxon>
        <taxon>Pseudomonadati</taxon>
        <taxon>Spirochaetota</taxon>
        <taxon>Spirochaetia</taxon>
        <taxon>Spirochaetales</taxon>
        <taxon>Treponemataceae</taxon>
        <taxon>Treponema</taxon>
    </lineage>
</organism>
<dbReference type="Gene3D" id="2.160.20.10">
    <property type="entry name" value="Single-stranded right-handed beta-helix, Pectin lyase-like"/>
    <property type="match status" value="1"/>
</dbReference>
<evidence type="ECO:0008006" key="3">
    <source>
        <dbReference type="Google" id="ProtNLM"/>
    </source>
</evidence>
<protein>
    <recommendedName>
        <fullName evidence="3">Pectinesterase</fullName>
    </recommendedName>
</protein>
<dbReference type="InterPro" id="IPR012334">
    <property type="entry name" value="Pectin_lyas_fold"/>
</dbReference>
<dbReference type="EMBL" id="CP064936">
    <property type="protein sequence ID" value="QQA00691.1"/>
    <property type="molecule type" value="Genomic_DNA"/>
</dbReference>
<accession>A0A7T3RCN2</accession>
<name>A0A7T3RCN2_9SPIR</name>
<dbReference type="SUPFAM" id="SSF51126">
    <property type="entry name" value="Pectin lyase-like"/>
    <property type="match status" value="1"/>
</dbReference>
<evidence type="ECO:0000313" key="2">
    <source>
        <dbReference type="Proteomes" id="UP000595224"/>
    </source>
</evidence>
<evidence type="ECO:0000313" key="1">
    <source>
        <dbReference type="EMBL" id="QQA00691.1"/>
    </source>
</evidence>
<dbReference type="AlphaFoldDB" id="A0A7T3RCN2"/>
<dbReference type="KEGG" id="tper:IWA51_10580"/>
<keyword evidence="2" id="KW-1185">Reference proteome</keyword>
<dbReference type="RefSeq" id="WP_177528586.1">
    <property type="nucleotide sequence ID" value="NZ_CBCSHE010000008.1"/>
</dbReference>
<proteinExistence type="predicted"/>